<organism evidence="2 3">
    <name type="scientific">Brassica cretica</name>
    <name type="common">Mustard</name>
    <dbReference type="NCBI Taxonomy" id="69181"/>
    <lineage>
        <taxon>Eukaryota</taxon>
        <taxon>Viridiplantae</taxon>
        <taxon>Streptophyta</taxon>
        <taxon>Embryophyta</taxon>
        <taxon>Tracheophyta</taxon>
        <taxon>Spermatophyta</taxon>
        <taxon>Magnoliopsida</taxon>
        <taxon>eudicotyledons</taxon>
        <taxon>Gunneridae</taxon>
        <taxon>Pentapetalae</taxon>
        <taxon>rosids</taxon>
        <taxon>malvids</taxon>
        <taxon>Brassicales</taxon>
        <taxon>Brassicaceae</taxon>
        <taxon>Brassiceae</taxon>
        <taxon>Brassica</taxon>
    </lineage>
</organism>
<accession>A0ABQ7DFM6</accession>
<comment type="caution">
    <text evidence="2">The sequence shown here is derived from an EMBL/GenBank/DDBJ whole genome shotgun (WGS) entry which is preliminary data.</text>
</comment>
<evidence type="ECO:0000313" key="2">
    <source>
        <dbReference type="EMBL" id="KAF3576372.1"/>
    </source>
</evidence>
<sequence>MSDESKKIQPKPAVVDDAIQAASVLHVIVFGGRSLSGRDLRLIFRTFGWRSCALSHSRAALIALIRASAGVEVLFSKKNRFLSIQMIQQIQGKMCRVSPEDSALSGECALQVPAPGAGQGVREKAAFVSHATVVAARVAGSVSLPDVLLDSGAGRLLSNSQCGVHVFGTPLERMSFGSEPLSEGLQIELKGLSCCEDAGLAAAMLQEDEQGGGRGSRVKDSIQRSNRQLWIDPVDRKTPWELPQGGFGKVKP</sequence>
<feature type="region of interest" description="Disordered" evidence="1">
    <location>
        <begin position="229"/>
        <end position="252"/>
    </location>
</feature>
<dbReference type="Proteomes" id="UP000266723">
    <property type="component" value="Unassembled WGS sequence"/>
</dbReference>
<name>A0ABQ7DFM6_BRACR</name>
<evidence type="ECO:0000256" key="1">
    <source>
        <dbReference type="SAM" id="MobiDB-lite"/>
    </source>
</evidence>
<keyword evidence="3" id="KW-1185">Reference proteome</keyword>
<proteinExistence type="predicted"/>
<evidence type="ECO:0000313" key="3">
    <source>
        <dbReference type="Proteomes" id="UP000266723"/>
    </source>
</evidence>
<evidence type="ECO:0008006" key="4">
    <source>
        <dbReference type="Google" id="ProtNLM"/>
    </source>
</evidence>
<reference evidence="2 3" key="1">
    <citation type="journal article" date="2020" name="BMC Genomics">
        <title>Intraspecific diversification of the crop wild relative Brassica cretica Lam. using demographic model selection.</title>
        <authorList>
            <person name="Kioukis A."/>
            <person name="Michalopoulou V.A."/>
            <person name="Briers L."/>
            <person name="Pirintsos S."/>
            <person name="Studholme D.J."/>
            <person name="Pavlidis P."/>
            <person name="Sarris P.F."/>
        </authorList>
    </citation>
    <scope>NUCLEOTIDE SEQUENCE [LARGE SCALE GENOMIC DNA]</scope>
    <source>
        <strain evidence="3">cv. PFS-1207/04</strain>
    </source>
</reference>
<protein>
    <recommendedName>
        <fullName evidence="4">RRM domain-containing protein</fullName>
    </recommendedName>
</protein>
<gene>
    <name evidence="2" type="ORF">DY000_02028995</name>
</gene>
<dbReference type="EMBL" id="QGKV02000649">
    <property type="protein sequence ID" value="KAF3576372.1"/>
    <property type="molecule type" value="Genomic_DNA"/>
</dbReference>